<evidence type="ECO:0000256" key="6">
    <source>
        <dbReference type="ARBA" id="ARBA00022723"/>
    </source>
</evidence>
<evidence type="ECO:0000256" key="15">
    <source>
        <dbReference type="RuleBase" id="RU000461"/>
    </source>
</evidence>
<evidence type="ECO:0000313" key="18">
    <source>
        <dbReference type="Proteomes" id="UP000728032"/>
    </source>
</evidence>
<dbReference type="InterPro" id="IPR001128">
    <property type="entry name" value="Cyt_P450"/>
</dbReference>
<keyword evidence="6 14" id="KW-0479">Metal-binding</keyword>
<keyword evidence="7" id="KW-0256">Endoplasmic reticulum</keyword>
<name>A0A7R9QQY0_9ACAR</name>
<evidence type="ECO:0000256" key="2">
    <source>
        <dbReference type="ARBA" id="ARBA00004524"/>
    </source>
</evidence>
<dbReference type="SUPFAM" id="SSF48264">
    <property type="entry name" value="Cytochrome P450"/>
    <property type="match status" value="2"/>
</dbReference>
<feature type="binding site" description="axial binding residue" evidence="14">
    <location>
        <position position="143"/>
    </location>
    <ligand>
        <name>heme</name>
        <dbReference type="ChEBI" id="CHEBI:30413"/>
    </ligand>
    <ligandPart>
        <name>Fe</name>
        <dbReference type="ChEBI" id="CHEBI:18248"/>
    </ligandPart>
</feature>
<keyword evidence="12" id="KW-0472">Membrane</keyword>
<feature type="non-terminal residue" evidence="17">
    <location>
        <position position="1"/>
    </location>
</feature>
<dbReference type="PRINTS" id="PR01689">
    <property type="entry name" value="EP450IICYP3A"/>
</dbReference>
<comment type="cofactor">
    <cofactor evidence="1 14">
        <name>heme</name>
        <dbReference type="ChEBI" id="CHEBI:30413"/>
    </cofactor>
</comment>
<evidence type="ECO:0000256" key="14">
    <source>
        <dbReference type="PIRSR" id="PIRSR602402-1"/>
    </source>
</evidence>
<evidence type="ECO:0000256" key="9">
    <source>
        <dbReference type="ARBA" id="ARBA00023002"/>
    </source>
</evidence>
<dbReference type="PRINTS" id="PR00464">
    <property type="entry name" value="EP450II"/>
</dbReference>
<evidence type="ECO:0000256" key="12">
    <source>
        <dbReference type="ARBA" id="ARBA00023136"/>
    </source>
</evidence>
<evidence type="ECO:0000256" key="10">
    <source>
        <dbReference type="ARBA" id="ARBA00023004"/>
    </source>
</evidence>
<evidence type="ECO:0008006" key="19">
    <source>
        <dbReference type="Google" id="ProtNLM"/>
    </source>
</evidence>
<dbReference type="GO" id="GO:0016712">
    <property type="term" value="F:oxidoreductase activity, acting on paired donors, with incorporation or reduction of molecular oxygen, reduced flavin or flavoprotein as one donor, and incorporation of one atom of oxygen"/>
    <property type="evidence" value="ECO:0007669"/>
    <property type="project" value="InterPro"/>
</dbReference>
<comment type="subcellular location">
    <subcellularLocation>
        <location evidence="3">Endoplasmic reticulum membrane</location>
    </subcellularLocation>
    <subcellularLocation>
        <location evidence="2">Microsome membrane</location>
    </subcellularLocation>
</comment>
<dbReference type="InterPro" id="IPR017972">
    <property type="entry name" value="Cyt_P450_CS"/>
</dbReference>
<dbReference type="AlphaFoldDB" id="A0A7R9QQY0"/>
<feature type="region of interest" description="Disordered" evidence="16">
    <location>
        <begin position="44"/>
        <end position="74"/>
    </location>
</feature>
<accession>A0A7R9QQY0</accession>
<dbReference type="PANTHER" id="PTHR24302:SF15">
    <property type="entry name" value="FATTY-ACID PEROXYGENASE"/>
    <property type="match status" value="1"/>
</dbReference>
<evidence type="ECO:0000256" key="7">
    <source>
        <dbReference type="ARBA" id="ARBA00022824"/>
    </source>
</evidence>
<dbReference type="Proteomes" id="UP000728032">
    <property type="component" value="Unassembled WGS sequence"/>
</dbReference>
<protein>
    <recommendedName>
        <fullName evidence="19">Cytochrome P450</fullName>
    </recommendedName>
</protein>
<evidence type="ECO:0000256" key="13">
    <source>
        <dbReference type="ARBA" id="ARBA00043906"/>
    </source>
</evidence>
<keyword evidence="9 15" id="KW-0560">Oxidoreductase</keyword>
<gene>
    <name evidence="17" type="ORF">ONB1V03_LOCUS11670</name>
</gene>
<proteinExistence type="inferred from homology"/>
<evidence type="ECO:0000256" key="11">
    <source>
        <dbReference type="ARBA" id="ARBA00023033"/>
    </source>
</evidence>
<dbReference type="InterPro" id="IPR036396">
    <property type="entry name" value="Cyt_P450_sf"/>
</dbReference>
<evidence type="ECO:0000256" key="4">
    <source>
        <dbReference type="ARBA" id="ARBA00010617"/>
    </source>
</evidence>
<dbReference type="GO" id="GO:0020037">
    <property type="term" value="F:heme binding"/>
    <property type="evidence" value="ECO:0007669"/>
    <property type="project" value="InterPro"/>
</dbReference>
<evidence type="ECO:0000256" key="5">
    <source>
        <dbReference type="ARBA" id="ARBA00022617"/>
    </source>
</evidence>
<sequence length="407" mass="46670">DIEAATYFDVLTNQILRERKHNNKYTNSRRTDFVQLMIDSEKSNRDLGYDSSSDVDPTPEEESQTAGKPKGSLTPDELTAQGMLLYIAGITIPAGTSVEIYPYAIHRDPEYWPNPDDFIPDRWFEPTHHPLAFQAFGAGPRVCIGQRYLRHRFTYWARHGVPGPNHMEFGAMVQPHHEYTQWAYKKYGRVYGSYDLTRRTIAVNDPELLKDIMIKDFHIFPDHKHFNTGNSKINLSIFFLPGNDQWKRIRSLMGPAFTSGKLKAMMAHISDLSDKFIGNMDKYAKSGEPFNIRELVGCFAMDVISACAYGISIDSLNNPDHPVVTHAKRILGADTTWRQVVGILAPNLAKFFKMEFFDIEAATYFDVLTNQILRERKHNNKYTNSRRTDFVQLMIDSEKYTGTSFAL</sequence>
<comment type="function">
    <text evidence="13">Cytochromes P450 are a group of heme-thiolate monooxygenases. They oxidize a variety of structurally unrelated compounds, including steroids, fatty acids, and xenobiotics.</text>
</comment>
<evidence type="ECO:0000256" key="16">
    <source>
        <dbReference type="SAM" id="MobiDB-lite"/>
    </source>
</evidence>
<evidence type="ECO:0000313" key="17">
    <source>
        <dbReference type="EMBL" id="CAD7655025.1"/>
    </source>
</evidence>
<keyword evidence="11 15" id="KW-0503">Monooxygenase</keyword>
<keyword evidence="5 14" id="KW-0349">Heme</keyword>
<evidence type="ECO:0000256" key="3">
    <source>
        <dbReference type="ARBA" id="ARBA00004586"/>
    </source>
</evidence>
<dbReference type="OrthoDB" id="6502243at2759"/>
<keyword evidence="8" id="KW-0492">Microsome</keyword>
<dbReference type="EMBL" id="OC923717">
    <property type="protein sequence ID" value="CAD7655025.1"/>
    <property type="molecule type" value="Genomic_DNA"/>
</dbReference>
<dbReference type="PROSITE" id="PS00086">
    <property type="entry name" value="CYTOCHROME_P450"/>
    <property type="match status" value="1"/>
</dbReference>
<evidence type="ECO:0000256" key="8">
    <source>
        <dbReference type="ARBA" id="ARBA00022848"/>
    </source>
</evidence>
<dbReference type="GO" id="GO:0008395">
    <property type="term" value="F:steroid hydroxylase activity"/>
    <property type="evidence" value="ECO:0007669"/>
    <property type="project" value="TreeGrafter"/>
</dbReference>
<keyword evidence="18" id="KW-1185">Reference proteome</keyword>
<keyword evidence="10 14" id="KW-0408">Iron</keyword>
<comment type="similarity">
    <text evidence="4 15">Belongs to the cytochrome P450 family.</text>
</comment>
<organism evidence="17">
    <name type="scientific">Oppiella nova</name>
    <dbReference type="NCBI Taxonomy" id="334625"/>
    <lineage>
        <taxon>Eukaryota</taxon>
        <taxon>Metazoa</taxon>
        <taxon>Ecdysozoa</taxon>
        <taxon>Arthropoda</taxon>
        <taxon>Chelicerata</taxon>
        <taxon>Arachnida</taxon>
        <taxon>Acari</taxon>
        <taxon>Acariformes</taxon>
        <taxon>Sarcoptiformes</taxon>
        <taxon>Oribatida</taxon>
        <taxon>Brachypylina</taxon>
        <taxon>Oppioidea</taxon>
        <taxon>Oppiidae</taxon>
        <taxon>Oppiella</taxon>
    </lineage>
</organism>
<dbReference type="Pfam" id="PF00067">
    <property type="entry name" value="p450"/>
    <property type="match status" value="2"/>
</dbReference>
<dbReference type="GO" id="GO:0005506">
    <property type="term" value="F:iron ion binding"/>
    <property type="evidence" value="ECO:0007669"/>
    <property type="project" value="InterPro"/>
</dbReference>
<dbReference type="PANTHER" id="PTHR24302">
    <property type="entry name" value="CYTOCHROME P450 FAMILY 3"/>
    <property type="match status" value="1"/>
</dbReference>
<dbReference type="InterPro" id="IPR008072">
    <property type="entry name" value="Cyt_P450_E_CYP3A"/>
</dbReference>
<dbReference type="InterPro" id="IPR050705">
    <property type="entry name" value="Cytochrome_P450_3A"/>
</dbReference>
<dbReference type="InterPro" id="IPR002402">
    <property type="entry name" value="Cyt_P450_E_grp-II"/>
</dbReference>
<reference evidence="17" key="1">
    <citation type="submission" date="2020-11" db="EMBL/GenBank/DDBJ databases">
        <authorList>
            <person name="Tran Van P."/>
        </authorList>
    </citation>
    <scope>NUCLEOTIDE SEQUENCE</scope>
</reference>
<dbReference type="Gene3D" id="1.10.630.10">
    <property type="entry name" value="Cytochrome P450"/>
    <property type="match status" value="2"/>
</dbReference>
<dbReference type="EMBL" id="CAJPVJ010008892">
    <property type="protein sequence ID" value="CAG2172212.1"/>
    <property type="molecule type" value="Genomic_DNA"/>
</dbReference>
<dbReference type="GO" id="GO:0005789">
    <property type="term" value="C:endoplasmic reticulum membrane"/>
    <property type="evidence" value="ECO:0007669"/>
    <property type="project" value="UniProtKB-SubCell"/>
</dbReference>
<evidence type="ECO:0000256" key="1">
    <source>
        <dbReference type="ARBA" id="ARBA00001971"/>
    </source>
</evidence>